<feature type="domain" description="ANTAR" evidence="5">
    <location>
        <begin position="171"/>
        <end position="232"/>
    </location>
</feature>
<keyword evidence="1" id="KW-0808">Transferase</keyword>
<dbReference type="InterPro" id="IPR005561">
    <property type="entry name" value="ANTAR"/>
</dbReference>
<dbReference type="PROSITE" id="PS50921">
    <property type="entry name" value="ANTAR"/>
    <property type="match status" value="1"/>
</dbReference>
<dbReference type="Gene3D" id="3.30.450.40">
    <property type="match status" value="1"/>
</dbReference>
<keyword evidence="4" id="KW-0804">Transcription</keyword>
<evidence type="ECO:0000313" key="6">
    <source>
        <dbReference type="EMBL" id="WAL63191.1"/>
    </source>
</evidence>
<evidence type="ECO:0000256" key="2">
    <source>
        <dbReference type="ARBA" id="ARBA00022777"/>
    </source>
</evidence>
<sequence>MTEQTAPPAEHPGPDGMALTEVLSSVVRTLEPEPSVTRTVEHIVRAVAATVPGTEFAGVCLLESGRIRSVAPTSELVARLDELQQELQEGPCLDAVFDETVYRTGDIGRDPRWPKYGLAAAGLGIRSMLGIRLFTSSTNLGALNLFSTATDAFDTGAEQVTDLFAAHAAVALAGSRRQEQLRHALNTRDTISMAKGILMERHHVDADRAFGLLVQASQRANRKLHDIAQWLVHEANEGRGD</sequence>
<dbReference type="RefSeq" id="WP_268440945.1">
    <property type="nucleotide sequence ID" value="NZ_CP113836.1"/>
</dbReference>
<evidence type="ECO:0000256" key="3">
    <source>
        <dbReference type="ARBA" id="ARBA00023015"/>
    </source>
</evidence>
<dbReference type="InterPro" id="IPR011006">
    <property type="entry name" value="CheY-like_superfamily"/>
</dbReference>
<dbReference type="EMBL" id="CP113836">
    <property type="protein sequence ID" value="WAL63191.1"/>
    <property type="molecule type" value="Genomic_DNA"/>
</dbReference>
<dbReference type="Pfam" id="PF03861">
    <property type="entry name" value="ANTAR"/>
    <property type="match status" value="1"/>
</dbReference>
<dbReference type="InterPro" id="IPR029016">
    <property type="entry name" value="GAF-like_dom_sf"/>
</dbReference>
<dbReference type="Pfam" id="PF13185">
    <property type="entry name" value="GAF_2"/>
    <property type="match status" value="1"/>
</dbReference>
<evidence type="ECO:0000313" key="7">
    <source>
        <dbReference type="Proteomes" id="UP001163203"/>
    </source>
</evidence>
<dbReference type="PIRSF" id="PIRSF036625">
    <property type="entry name" value="GAF_ANTAR"/>
    <property type="match status" value="1"/>
</dbReference>
<accession>A0ABY7ATB0</accession>
<dbReference type="SUPFAM" id="SSF52172">
    <property type="entry name" value="CheY-like"/>
    <property type="match status" value="1"/>
</dbReference>
<evidence type="ECO:0000259" key="5">
    <source>
        <dbReference type="PROSITE" id="PS50921"/>
    </source>
</evidence>
<protein>
    <submittedName>
        <fullName evidence="6">GAF and ANTAR domain-containing protein</fullName>
    </submittedName>
</protein>
<evidence type="ECO:0000256" key="4">
    <source>
        <dbReference type="ARBA" id="ARBA00023163"/>
    </source>
</evidence>
<dbReference type="InterPro" id="IPR036388">
    <property type="entry name" value="WH-like_DNA-bd_sf"/>
</dbReference>
<name>A0ABY7ATB0_9PSEU</name>
<dbReference type="SUPFAM" id="SSF55781">
    <property type="entry name" value="GAF domain-like"/>
    <property type="match status" value="1"/>
</dbReference>
<keyword evidence="3" id="KW-0805">Transcription regulation</keyword>
<evidence type="ECO:0000256" key="1">
    <source>
        <dbReference type="ARBA" id="ARBA00022679"/>
    </source>
</evidence>
<dbReference type="Gene3D" id="1.10.10.10">
    <property type="entry name" value="Winged helix-like DNA-binding domain superfamily/Winged helix DNA-binding domain"/>
    <property type="match status" value="1"/>
</dbReference>
<dbReference type="InterPro" id="IPR012074">
    <property type="entry name" value="GAF_ANTAR"/>
</dbReference>
<keyword evidence="7" id="KW-1185">Reference proteome</keyword>
<dbReference type="Proteomes" id="UP001163203">
    <property type="component" value="Chromosome"/>
</dbReference>
<reference evidence="6" key="1">
    <citation type="submission" date="2022-11" db="EMBL/GenBank/DDBJ databases">
        <authorList>
            <person name="Mo P."/>
        </authorList>
    </citation>
    <scope>NUCLEOTIDE SEQUENCE</scope>
    <source>
        <strain evidence="6">HUAS 11-8</strain>
    </source>
</reference>
<dbReference type="SMART" id="SM01012">
    <property type="entry name" value="ANTAR"/>
    <property type="match status" value="1"/>
</dbReference>
<keyword evidence="2" id="KW-0418">Kinase</keyword>
<gene>
    <name evidence="6" type="ORF">ORV05_19365</name>
</gene>
<proteinExistence type="predicted"/>
<dbReference type="InterPro" id="IPR003018">
    <property type="entry name" value="GAF"/>
</dbReference>
<organism evidence="6 7">
    <name type="scientific">Amycolatopsis cynarae</name>
    <dbReference type="NCBI Taxonomy" id="2995223"/>
    <lineage>
        <taxon>Bacteria</taxon>
        <taxon>Bacillati</taxon>
        <taxon>Actinomycetota</taxon>
        <taxon>Actinomycetes</taxon>
        <taxon>Pseudonocardiales</taxon>
        <taxon>Pseudonocardiaceae</taxon>
        <taxon>Amycolatopsis</taxon>
    </lineage>
</organism>